<accession>A0A699KVE1</accession>
<protein>
    <submittedName>
        <fullName evidence="2">Uncharacterized protein</fullName>
    </submittedName>
</protein>
<dbReference type="EMBL" id="BKCJ010559506">
    <property type="protein sequence ID" value="GFB13449.1"/>
    <property type="molecule type" value="Genomic_DNA"/>
</dbReference>
<reference evidence="2" key="1">
    <citation type="journal article" date="2019" name="Sci. Rep.">
        <title>Draft genome of Tanacetum cinerariifolium, the natural source of mosquito coil.</title>
        <authorList>
            <person name="Yamashiro T."/>
            <person name="Shiraishi A."/>
            <person name="Satake H."/>
            <person name="Nakayama K."/>
        </authorList>
    </citation>
    <scope>NUCLEOTIDE SEQUENCE</scope>
</reference>
<dbReference type="AlphaFoldDB" id="A0A699KVE1"/>
<sequence>MKVALEPSLGKEVAAMGPRVEKRRRKKGNDKAKANASPKDAPTAVKSVSNPDPLSYVKPQPHLELDIAQKTAIEIPTENVATKRYNARSSRRVWSQGYQPPSPPWTVLQESSGDFSKAGGVPEDPNAMFVSFISITRLAVAVSSGTS</sequence>
<feature type="region of interest" description="Disordered" evidence="1">
    <location>
        <begin position="1"/>
        <end position="57"/>
    </location>
</feature>
<proteinExistence type="predicted"/>
<evidence type="ECO:0000256" key="1">
    <source>
        <dbReference type="SAM" id="MobiDB-lite"/>
    </source>
</evidence>
<comment type="caution">
    <text evidence="2">The sequence shown here is derived from an EMBL/GenBank/DDBJ whole genome shotgun (WGS) entry which is preliminary data.</text>
</comment>
<gene>
    <name evidence="2" type="ORF">Tci_685420</name>
</gene>
<evidence type="ECO:0000313" key="2">
    <source>
        <dbReference type="EMBL" id="GFB13449.1"/>
    </source>
</evidence>
<name>A0A699KVE1_TANCI</name>
<organism evidence="2">
    <name type="scientific">Tanacetum cinerariifolium</name>
    <name type="common">Dalmatian daisy</name>
    <name type="synonym">Chrysanthemum cinerariifolium</name>
    <dbReference type="NCBI Taxonomy" id="118510"/>
    <lineage>
        <taxon>Eukaryota</taxon>
        <taxon>Viridiplantae</taxon>
        <taxon>Streptophyta</taxon>
        <taxon>Embryophyta</taxon>
        <taxon>Tracheophyta</taxon>
        <taxon>Spermatophyta</taxon>
        <taxon>Magnoliopsida</taxon>
        <taxon>eudicotyledons</taxon>
        <taxon>Gunneridae</taxon>
        <taxon>Pentapetalae</taxon>
        <taxon>asterids</taxon>
        <taxon>campanulids</taxon>
        <taxon>Asterales</taxon>
        <taxon>Asteraceae</taxon>
        <taxon>Asteroideae</taxon>
        <taxon>Anthemideae</taxon>
        <taxon>Anthemidinae</taxon>
        <taxon>Tanacetum</taxon>
    </lineage>
</organism>